<comment type="caution">
    <text evidence="2">The sequence shown here is derived from an EMBL/GenBank/DDBJ whole genome shotgun (WGS) entry which is preliminary data.</text>
</comment>
<dbReference type="EMBL" id="NQVE01000156">
    <property type="protein sequence ID" value="RAL43377.1"/>
    <property type="molecule type" value="Genomic_DNA"/>
</dbReference>
<keyword evidence="3" id="KW-1185">Reference proteome</keyword>
<dbReference type="AlphaFoldDB" id="A0A328DC17"/>
<feature type="region of interest" description="Disordered" evidence="1">
    <location>
        <begin position="97"/>
        <end position="119"/>
    </location>
</feature>
<accession>A0A328DC17</accession>
<reference evidence="2 3" key="1">
    <citation type="submission" date="2018-06" db="EMBL/GenBank/DDBJ databases">
        <title>The Genome of Cuscuta australis (Dodder) Provides Insight into the Evolution of Plant Parasitism.</title>
        <authorList>
            <person name="Liu H."/>
        </authorList>
    </citation>
    <scope>NUCLEOTIDE SEQUENCE [LARGE SCALE GENOMIC DNA]</scope>
    <source>
        <strain evidence="3">cv. Yunnan</strain>
        <tissue evidence="2">Vines</tissue>
    </source>
</reference>
<organism evidence="2 3">
    <name type="scientific">Cuscuta australis</name>
    <dbReference type="NCBI Taxonomy" id="267555"/>
    <lineage>
        <taxon>Eukaryota</taxon>
        <taxon>Viridiplantae</taxon>
        <taxon>Streptophyta</taxon>
        <taxon>Embryophyta</taxon>
        <taxon>Tracheophyta</taxon>
        <taxon>Spermatophyta</taxon>
        <taxon>Magnoliopsida</taxon>
        <taxon>eudicotyledons</taxon>
        <taxon>Gunneridae</taxon>
        <taxon>Pentapetalae</taxon>
        <taxon>asterids</taxon>
        <taxon>lamiids</taxon>
        <taxon>Solanales</taxon>
        <taxon>Convolvulaceae</taxon>
        <taxon>Cuscuteae</taxon>
        <taxon>Cuscuta</taxon>
        <taxon>Cuscuta subgen. Grammica</taxon>
        <taxon>Cuscuta sect. Cleistogrammica</taxon>
    </lineage>
</organism>
<evidence type="ECO:0000313" key="3">
    <source>
        <dbReference type="Proteomes" id="UP000249390"/>
    </source>
</evidence>
<evidence type="ECO:0000313" key="2">
    <source>
        <dbReference type="EMBL" id="RAL43377.1"/>
    </source>
</evidence>
<evidence type="ECO:0000256" key="1">
    <source>
        <dbReference type="SAM" id="MobiDB-lite"/>
    </source>
</evidence>
<protein>
    <submittedName>
        <fullName evidence="2">Uncharacterized protein</fullName>
    </submittedName>
</protein>
<proteinExistence type="predicted"/>
<dbReference type="Proteomes" id="UP000249390">
    <property type="component" value="Unassembled WGS sequence"/>
</dbReference>
<sequence>MTGNTPGCPFNARGNSVKEKESQLTKTESQEPMISPHIIIFFFVGSLWSERESFPNSFFGGLGFIIPQRKRIFLGHIRIQELLESVFFGRARFSDSGTCPNRPKAAAAESGSGTDSAFPGRRRGSLTAIEYACFYLVNLTSACLYSPSLEVVS</sequence>
<gene>
    <name evidence="2" type="ORF">DM860_012518</name>
</gene>
<feature type="region of interest" description="Disordered" evidence="1">
    <location>
        <begin position="1"/>
        <end position="30"/>
    </location>
</feature>
<name>A0A328DC17_9ASTE</name>